<keyword evidence="1" id="KW-1133">Transmembrane helix</keyword>
<sequence>MKNTYLFIILGVIILIMFSLFNIFKGDKEVVKPKVSNTAVYLNEVFLLKEGDSAKLEGLSIYYKNTSFPPESYTGDREEFIYPQIEVSENGDTFYFPINKKLPSKVFHRYEISLVDINIGENLRSINLTVRSKQINAKILEEEAVKTALKEAEKNNLEDGEAINRNLEWGLWKIEVGSRVIDDNYVMVEIDANTGEIKKSYKENRA</sequence>
<comment type="caution">
    <text evidence="2">The sequence shown here is derived from an EMBL/GenBank/DDBJ whole genome shotgun (WGS) entry which is preliminary data.</text>
</comment>
<keyword evidence="1" id="KW-0472">Membrane</keyword>
<reference evidence="2 3" key="1">
    <citation type="journal article" date="2016" name="Nat. Commun.">
        <title>Thousands of microbial genomes shed light on interconnected biogeochemical processes in an aquifer system.</title>
        <authorList>
            <person name="Anantharaman K."/>
            <person name="Brown C.T."/>
            <person name="Hug L.A."/>
            <person name="Sharon I."/>
            <person name="Castelle C.J."/>
            <person name="Probst A.J."/>
            <person name="Thomas B.C."/>
            <person name="Singh A."/>
            <person name="Wilkins M.J."/>
            <person name="Karaoz U."/>
            <person name="Brodie E.L."/>
            <person name="Williams K.H."/>
            <person name="Hubbard S.S."/>
            <person name="Banfield J.F."/>
        </authorList>
    </citation>
    <scope>NUCLEOTIDE SEQUENCE [LARGE SCALE GENOMIC DNA]</scope>
</reference>
<evidence type="ECO:0008006" key="4">
    <source>
        <dbReference type="Google" id="ProtNLM"/>
    </source>
</evidence>
<protein>
    <recommendedName>
        <fullName evidence="4">PepSY domain-containing protein</fullName>
    </recommendedName>
</protein>
<evidence type="ECO:0000313" key="3">
    <source>
        <dbReference type="Proteomes" id="UP000177707"/>
    </source>
</evidence>
<evidence type="ECO:0000256" key="1">
    <source>
        <dbReference type="SAM" id="Phobius"/>
    </source>
</evidence>
<feature type="transmembrane region" description="Helical" evidence="1">
    <location>
        <begin position="6"/>
        <end position="24"/>
    </location>
</feature>
<dbReference type="EMBL" id="MHWB01000013">
    <property type="protein sequence ID" value="OHB01438.1"/>
    <property type="molecule type" value="Genomic_DNA"/>
</dbReference>
<gene>
    <name evidence="2" type="ORF">A3A96_01965</name>
</gene>
<dbReference type="Gene3D" id="3.10.450.40">
    <property type="match status" value="1"/>
</dbReference>
<dbReference type="Proteomes" id="UP000177707">
    <property type="component" value="Unassembled WGS sequence"/>
</dbReference>
<keyword evidence="1" id="KW-0812">Transmembrane</keyword>
<evidence type="ECO:0000313" key="2">
    <source>
        <dbReference type="EMBL" id="OHB01438.1"/>
    </source>
</evidence>
<accession>A0A1G2TVT5</accession>
<dbReference type="STRING" id="1802758.A3A96_01965"/>
<organism evidence="2 3">
    <name type="scientific">Candidatus Zambryskibacteria bacterium RIFCSPLOWO2_01_FULL_39_39</name>
    <dbReference type="NCBI Taxonomy" id="1802758"/>
    <lineage>
        <taxon>Bacteria</taxon>
        <taxon>Candidatus Zambryskiibacteriota</taxon>
    </lineage>
</organism>
<proteinExistence type="predicted"/>
<name>A0A1G2TVT5_9BACT</name>
<dbReference type="AlphaFoldDB" id="A0A1G2TVT5"/>